<proteinExistence type="predicted"/>
<name>A0ACB5U0S6_CANBO</name>
<evidence type="ECO:0000313" key="2">
    <source>
        <dbReference type="Proteomes" id="UP001165101"/>
    </source>
</evidence>
<keyword evidence="2" id="KW-1185">Reference proteome</keyword>
<dbReference type="Proteomes" id="UP001165101">
    <property type="component" value="Unassembled WGS sequence"/>
</dbReference>
<gene>
    <name evidence="1" type="ORF">Cboi01_000514200</name>
</gene>
<evidence type="ECO:0000313" key="1">
    <source>
        <dbReference type="EMBL" id="GME98961.1"/>
    </source>
</evidence>
<sequence>MASAAVQTSLPINQSQINNNNANFSSYSPTVVDDYISYEKGSSLLLNKYEYLNLIQTGSFGKVTLALNHLTNEKVAIKSMKKSIPGIKFMARHEITIMKKLGFHENIVQLIDVIETRKYIILVMEYVEQGDLYDAIHNKTKLGLSFQNDPSKFVNFAKQLYNIINYSHSKGIYHRDLKPENILLTNNGDIKLCDWGLSTLSRKSKEFNVGTEKYMAPEVLSNDFQLNYPNFLNNDLVKFNNNDYGFDCKFADYWSFGITLLFTMFGKCPFRKSDLNNDMNFISYLKNKEFFYDYYHNMSPNLFNSIVENCLNLNVRSRSLENCINSLILGMDKGFTTDQEYNISCIKQQQEEELQNRLLQEQEQEQNYVKNQEFFDQTMTNDSNNVELFDDLMFDMMDSSENYQDIIDHNNNINNINNNNHLNISSSASASASASLSPIPFSEINHATMKPIAISPSFSNIQSVNTTSISNNTGLFDSIPPSLVKSMGTTVSTTYNQSYRNTNNTNNTADIIINNNNNKNNNNNNTIDIDMTDFFTKNQIDNNFGSWYEDDECFNELLNSKKQIQNSTINQNQNQNQIYSELWY</sequence>
<accession>A0ACB5U0S6</accession>
<protein>
    <submittedName>
        <fullName evidence="1">Unnamed protein product</fullName>
    </submittedName>
</protein>
<reference evidence="1" key="1">
    <citation type="submission" date="2023-04" db="EMBL/GenBank/DDBJ databases">
        <title>Candida boidinii NBRC 1967.</title>
        <authorList>
            <person name="Ichikawa N."/>
            <person name="Sato H."/>
            <person name="Tonouchi N."/>
        </authorList>
    </citation>
    <scope>NUCLEOTIDE SEQUENCE</scope>
    <source>
        <strain evidence="1">NBRC 1967</strain>
    </source>
</reference>
<organism evidence="1 2">
    <name type="scientific">Candida boidinii</name>
    <name type="common">Yeast</name>
    <dbReference type="NCBI Taxonomy" id="5477"/>
    <lineage>
        <taxon>Eukaryota</taxon>
        <taxon>Fungi</taxon>
        <taxon>Dikarya</taxon>
        <taxon>Ascomycota</taxon>
        <taxon>Saccharomycotina</taxon>
        <taxon>Pichiomycetes</taxon>
        <taxon>Pichiales</taxon>
        <taxon>Pichiaceae</taxon>
        <taxon>Ogataea</taxon>
        <taxon>Ogataea/Candida clade</taxon>
    </lineage>
</organism>
<comment type="caution">
    <text evidence="1">The sequence shown here is derived from an EMBL/GenBank/DDBJ whole genome shotgun (WGS) entry which is preliminary data.</text>
</comment>
<dbReference type="EMBL" id="BSXV01003773">
    <property type="protein sequence ID" value="GME98961.1"/>
    <property type="molecule type" value="Genomic_DNA"/>
</dbReference>